<evidence type="ECO:0000256" key="8">
    <source>
        <dbReference type="SAM" id="MobiDB-lite"/>
    </source>
</evidence>
<dbReference type="PANTHER" id="PTHR31686:SF1">
    <property type="entry name" value="SULFITE EFFLUX PUMP SSU1"/>
    <property type="match status" value="1"/>
</dbReference>
<evidence type="ECO:0008006" key="12">
    <source>
        <dbReference type="Google" id="ProtNLM"/>
    </source>
</evidence>
<dbReference type="InterPro" id="IPR004695">
    <property type="entry name" value="SLAC1/Mae1/Ssu1/TehA"/>
</dbReference>
<name>A0ABR3PJ76_9PEZI</name>
<feature type="transmembrane region" description="Helical" evidence="9">
    <location>
        <begin position="130"/>
        <end position="152"/>
    </location>
</feature>
<feature type="transmembrane region" description="Helical" evidence="9">
    <location>
        <begin position="194"/>
        <end position="222"/>
    </location>
</feature>
<keyword evidence="4" id="KW-1003">Cell membrane</keyword>
<accession>A0ABR3PJ76</accession>
<evidence type="ECO:0000256" key="6">
    <source>
        <dbReference type="ARBA" id="ARBA00022989"/>
    </source>
</evidence>
<feature type="region of interest" description="Disordered" evidence="8">
    <location>
        <begin position="427"/>
        <end position="447"/>
    </location>
</feature>
<feature type="transmembrane region" description="Helical" evidence="9">
    <location>
        <begin position="358"/>
        <end position="382"/>
    </location>
</feature>
<feature type="transmembrane region" description="Helical" evidence="9">
    <location>
        <begin position="57"/>
        <end position="78"/>
    </location>
</feature>
<protein>
    <recommendedName>
        <fullName evidence="12">C4-dicarboxylate transporter/malic acid transport protein</fullName>
    </recommendedName>
</protein>
<keyword evidence="11" id="KW-1185">Reference proteome</keyword>
<dbReference type="Gene3D" id="1.50.10.150">
    <property type="entry name" value="Voltage-dependent anion channel"/>
    <property type="match status" value="1"/>
</dbReference>
<comment type="caution">
    <text evidence="10">The sequence shown here is derived from an EMBL/GenBank/DDBJ whole genome shotgun (WGS) entry which is preliminary data.</text>
</comment>
<dbReference type="InterPro" id="IPR038665">
    <property type="entry name" value="Voltage-dep_anion_channel_sf"/>
</dbReference>
<dbReference type="GeneID" id="95977673"/>
<keyword evidence="3" id="KW-0813">Transport</keyword>
<proteinExistence type="inferred from homology"/>
<reference evidence="10 11" key="1">
    <citation type="submission" date="2024-07" db="EMBL/GenBank/DDBJ databases">
        <title>Draft sequence of the Neodothiora populina.</title>
        <authorList>
            <person name="Drown D.D."/>
            <person name="Schuette U.S."/>
            <person name="Buechlein A.B."/>
            <person name="Rusch D.R."/>
            <person name="Winton L.W."/>
            <person name="Adams G.A."/>
        </authorList>
    </citation>
    <scope>NUCLEOTIDE SEQUENCE [LARGE SCALE GENOMIC DNA]</scope>
    <source>
        <strain evidence="10 11">CPC 39397</strain>
    </source>
</reference>
<comment type="subcellular location">
    <subcellularLocation>
        <location evidence="1">Cell membrane</location>
        <topology evidence="1">Multi-pass membrane protein</topology>
    </subcellularLocation>
</comment>
<evidence type="ECO:0000313" key="11">
    <source>
        <dbReference type="Proteomes" id="UP001562354"/>
    </source>
</evidence>
<dbReference type="InterPro" id="IPR051629">
    <property type="entry name" value="Sulfite_efflux_TDT"/>
</dbReference>
<feature type="transmembrane region" description="Helical" evidence="9">
    <location>
        <begin position="98"/>
        <end position="118"/>
    </location>
</feature>
<feature type="transmembrane region" description="Helical" evidence="9">
    <location>
        <begin position="164"/>
        <end position="187"/>
    </location>
</feature>
<dbReference type="RefSeq" id="XP_069202084.1">
    <property type="nucleotide sequence ID" value="XM_069343530.1"/>
</dbReference>
<evidence type="ECO:0000256" key="2">
    <source>
        <dbReference type="ARBA" id="ARBA00008566"/>
    </source>
</evidence>
<evidence type="ECO:0000256" key="5">
    <source>
        <dbReference type="ARBA" id="ARBA00022692"/>
    </source>
</evidence>
<sequence length="447" mass="50053">MAKANLNAWVSGWHWRDRILNFEPSWFTIIMGTGVLQTCYVNFPYPITGGARWLRDIGYCLWILEVVLFAIFIAFLLIRYISHPELFKKNLLEFPNSSYLGAIAISWNTIIQGIVSYYDYRSSAVWVCFVMYWMALAGSVLVTIGIIIVQMVRAQKQDLSDVAGVWVMTTVPLFATASTAGVLLPFINRESTKCAIAVLVTGYMGWFTAICELMFILSIFFYRLISLKLPAQPVVASSFLPIAALSQAAFAIHKMSVYLSNYLVSTRYGPTQSIPPPLSAATIQATAEAMHWLGILLSLGLLAHATFWVCQATAGILFTLPIKSFNIAHWSLVFPLASYANAWSLLSRDLRNDGMRGWAATFTVITTVLWLFCSMMTCYHGFWKGSLFTAPGLEDWLGDRDDQDEESRGGRRDNWNGTYTLSQSCSKRDLEDGVGPSNGDSQARRRN</sequence>
<evidence type="ECO:0000256" key="7">
    <source>
        <dbReference type="ARBA" id="ARBA00023136"/>
    </source>
</evidence>
<feature type="transmembrane region" description="Helical" evidence="9">
    <location>
        <begin position="234"/>
        <end position="252"/>
    </location>
</feature>
<keyword evidence="7 9" id="KW-0472">Membrane</keyword>
<comment type="similarity">
    <text evidence="2">Belongs to the tellurite-resistance/dicarboxylate transporter (TDT) family.</text>
</comment>
<evidence type="ECO:0000256" key="9">
    <source>
        <dbReference type="SAM" id="Phobius"/>
    </source>
</evidence>
<dbReference type="Pfam" id="PF03595">
    <property type="entry name" value="SLAC1"/>
    <property type="match status" value="1"/>
</dbReference>
<feature type="transmembrane region" description="Helical" evidence="9">
    <location>
        <begin position="292"/>
        <end position="321"/>
    </location>
</feature>
<feature type="transmembrane region" description="Helical" evidence="9">
    <location>
        <begin position="327"/>
        <end position="346"/>
    </location>
</feature>
<evidence type="ECO:0000256" key="3">
    <source>
        <dbReference type="ARBA" id="ARBA00022448"/>
    </source>
</evidence>
<dbReference type="Proteomes" id="UP001562354">
    <property type="component" value="Unassembled WGS sequence"/>
</dbReference>
<keyword evidence="5 9" id="KW-0812">Transmembrane</keyword>
<evidence type="ECO:0000256" key="1">
    <source>
        <dbReference type="ARBA" id="ARBA00004651"/>
    </source>
</evidence>
<evidence type="ECO:0000256" key="4">
    <source>
        <dbReference type="ARBA" id="ARBA00022475"/>
    </source>
</evidence>
<feature type="transmembrane region" description="Helical" evidence="9">
    <location>
        <begin position="25"/>
        <end position="45"/>
    </location>
</feature>
<keyword evidence="6 9" id="KW-1133">Transmembrane helix</keyword>
<gene>
    <name evidence="10" type="ORF">AAFC00_003973</name>
</gene>
<evidence type="ECO:0000313" key="10">
    <source>
        <dbReference type="EMBL" id="KAL1305811.1"/>
    </source>
</evidence>
<dbReference type="PANTHER" id="PTHR31686">
    <property type="match status" value="1"/>
</dbReference>
<organism evidence="10 11">
    <name type="scientific">Neodothiora populina</name>
    <dbReference type="NCBI Taxonomy" id="2781224"/>
    <lineage>
        <taxon>Eukaryota</taxon>
        <taxon>Fungi</taxon>
        <taxon>Dikarya</taxon>
        <taxon>Ascomycota</taxon>
        <taxon>Pezizomycotina</taxon>
        <taxon>Dothideomycetes</taxon>
        <taxon>Dothideomycetidae</taxon>
        <taxon>Dothideales</taxon>
        <taxon>Dothioraceae</taxon>
        <taxon>Neodothiora</taxon>
    </lineage>
</organism>
<dbReference type="EMBL" id="JBFMKM010000005">
    <property type="protein sequence ID" value="KAL1305811.1"/>
    <property type="molecule type" value="Genomic_DNA"/>
</dbReference>